<name>A0A2T2WS85_9FIRM</name>
<protein>
    <recommendedName>
        <fullName evidence="2">Cysteine-rich domain-containing protein</fullName>
    </recommendedName>
</protein>
<dbReference type="InterPro" id="IPR004017">
    <property type="entry name" value="Cys_rich_dom"/>
</dbReference>
<reference evidence="3 4" key="1">
    <citation type="journal article" date="2014" name="BMC Genomics">
        <title>Comparison of environmental and isolate Sulfobacillus genomes reveals diverse carbon, sulfur, nitrogen, and hydrogen metabolisms.</title>
        <authorList>
            <person name="Justice N.B."/>
            <person name="Norman A."/>
            <person name="Brown C.T."/>
            <person name="Singh A."/>
            <person name="Thomas B.C."/>
            <person name="Banfield J.F."/>
        </authorList>
    </citation>
    <scope>NUCLEOTIDE SEQUENCE [LARGE SCALE GENOMIC DNA]</scope>
    <source>
        <strain evidence="3">AMDSBA1</strain>
    </source>
</reference>
<keyword evidence="1" id="KW-0560">Oxidoreductase</keyword>
<accession>A0A2T2WS85</accession>
<evidence type="ECO:0000259" key="2">
    <source>
        <dbReference type="Pfam" id="PF02754"/>
    </source>
</evidence>
<feature type="domain" description="Cysteine-rich" evidence="2">
    <location>
        <begin position="155"/>
        <end position="236"/>
    </location>
</feature>
<gene>
    <name evidence="3" type="ORF">C7B43_17570</name>
</gene>
<evidence type="ECO:0000313" key="3">
    <source>
        <dbReference type="EMBL" id="PSR25106.1"/>
    </source>
</evidence>
<dbReference type="InterPro" id="IPR051278">
    <property type="entry name" value="HdrB/HdrD_reductase"/>
</dbReference>
<proteinExistence type="predicted"/>
<comment type="caution">
    <text evidence="3">The sequence shown here is derived from an EMBL/GenBank/DDBJ whole genome shotgun (WGS) entry which is preliminary data.</text>
</comment>
<dbReference type="GO" id="GO:0016491">
    <property type="term" value="F:oxidoreductase activity"/>
    <property type="evidence" value="ECO:0007669"/>
    <property type="project" value="UniProtKB-KW"/>
</dbReference>
<dbReference type="Pfam" id="PF02754">
    <property type="entry name" value="CCG"/>
    <property type="match status" value="1"/>
</dbReference>
<dbReference type="Proteomes" id="UP000242699">
    <property type="component" value="Unassembled WGS sequence"/>
</dbReference>
<dbReference type="PANTHER" id="PTHR42947:SF1">
    <property type="entry name" value="COB--COM HETERODISULFIDE REDUCTASE SUBUNIT B 1"/>
    <property type="match status" value="1"/>
</dbReference>
<sequence>MEGIDQKIERDNSVFHYAGCQAAVVMFERFLATEEITHRLGTDLSRLASDDCCGGVEDPPNFFSGIVAPLRIIDLAAGNPLVTSCLSCLANMRGAFRRMEDNPETRRRAAFSMEIVGYQVPSSTNARHLLDLLAENNLANTIRERKTVDLDHLPVALYYGCRKQELNSDTPRRVETAIETMGAKLVPFSSALQCCGGPKSYQRDVSLGKGPDILAAAQEAGASAVVTVCGMCQANLEKEEAAIPVIPFLQLLAVTLGMADPKVWLRPFHSVEGG</sequence>
<dbReference type="AlphaFoldDB" id="A0A2T2WS85"/>
<dbReference type="EMBL" id="PXYT01000060">
    <property type="protein sequence ID" value="PSR25106.1"/>
    <property type="molecule type" value="Genomic_DNA"/>
</dbReference>
<evidence type="ECO:0000256" key="1">
    <source>
        <dbReference type="ARBA" id="ARBA00023002"/>
    </source>
</evidence>
<evidence type="ECO:0000313" key="4">
    <source>
        <dbReference type="Proteomes" id="UP000242699"/>
    </source>
</evidence>
<dbReference type="PANTHER" id="PTHR42947">
    <property type="entry name" value="COB--COM HETERODISULFIDE REDUCTASE SUBUNIT B 1"/>
    <property type="match status" value="1"/>
</dbReference>
<organism evidence="3 4">
    <name type="scientific">Sulfobacillus benefaciens</name>
    <dbReference type="NCBI Taxonomy" id="453960"/>
    <lineage>
        <taxon>Bacteria</taxon>
        <taxon>Bacillati</taxon>
        <taxon>Bacillota</taxon>
        <taxon>Clostridia</taxon>
        <taxon>Eubacteriales</taxon>
        <taxon>Clostridiales Family XVII. Incertae Sedis</taxon>
        <taxon>Sulfobacillus</taxon>
    </lineage>
</organism>